<dbReference type="InterPro" id="IPR013407">
    <property type="entry name" value="CRISPR-assoc_prot_Cmr2"/>
</dbReference>
<keyword evidence="2" id="KW-0051">Antiviral defense</keyword>
<proteinExistence type="predicted"/>
<accession>A0A510HL97</accession>
<dbReference type="InterPro" id="IPR024615">
    <property type="entry name" value="CRISPR-assoc_Cmr2_N"/>
</dbReference>
<sequence length="629" mass="70457">MIMKLLHFTLGPVQGFVSQARRTRDLWSGSFLLSYLSGQAMRAVLDGGGKIAFPDVGGQTNVTDPLLAAIMRRPLSTDENPQIGSLPNRFKAEVPDDFDPKRCRDAVQSGWKGIADVVWERYVAPVAEHGNGTKEIWERQVESFWEMSWVSGEDPGDRSDQRWLDLRKNWRTHHPPAEPGDKCTLMGNWQEISGYVRARKRKSQDAFWNALRQESGELNLGEHERLCAIALIKRLFPGVAEEVIGWKLEAGTWPSTPYMAAVPWIEEAHERSEAKEYLCILEEDGTPRWAFGEYDTKLPCLRGAGRFAKLDGNLFHKTALDNERAMPELSAQKREKLLDVLSKLNRAVGHPASPFYALLLMDGDRLGSLLQHDQIDPKDVSRALARFTEGVDEIVGEHCGRTVYAGGDDVLALLPLDRALSAAEKLRERFLKSFDDVLGVRRPKGEDGEPLRTTISAGLVFAHYNTTLRSVMREAHRLLDEVAKDKNGRDSLAVSVLTGSGRTVEWVSGWEESPGGTLIARHLQNLASSFDEQFAGRFFYNVRERFGVLTGEDDHTLIPGLDAEKLLVAEYLKSREREGDREKAEAVIEQLLKVCRERRGGEPADEGTLDVSGAMLVRFLATKGRGVER</sequence>
<keyword evidence="5" id="KW-1185">Reference proteome</keyword>
<evidence type="ECO:0000313" key="5">
    <source>
        <dbReference type="Proteomes" id="UP000318065"/>
    </source>
</evidence>
<evidence type="ECO:0000313" key="4">
    <source>
        <dbReference type="EMBL" id="BBL80790.1"/>
    </source>
</evidence>
<dbReference type="InterPro" id="IPR000160">
    <property type="entry name" value="GGDEF_dom"/>
</dbReference>
<dbReference type="EMBL" id="AP019791">
    <property type="protein sequence ID" value="BBL80790.1"/>
    <property type="molecule type" value="Genomic_DNA"/>
</dbReference>
<dbReference type="Gene3D" id="3.30.70.270">
    <property type="match status" value="1"/>
</dbReference>
<name>A0A510HL97_9ACTN</name>
<dbReference type="Proteomes" id="UP000318065">
    <property type="component" value="Chromosome"/>
</dbReference>
<dbReference type="NCBIfam" id="TIGR02577">
    <property type="entry name" value="cas_TM1794_Cmr2"/>
    <property type="match status" value="1"/>
</dbReference>
<dbReference type="Pfam" id="PF12469">
    <property type="entry name" value="Cmr2_N"/>
    <property type="match status" value="1"/>
</dbReference>
<reference evidence="4" key="1">
    <citation type="journal article" date="2019" name="Microbiol. Resour. Announc.">
        <title>Complete Genome Sequence of Rubrobacter xylanophilus Strain AA3-22, Isolated from Arima Onsen in Japan.</title>
        <authorList>
            <person name="Tomariguchi N."/>
            <person name="Miyazaki K."/>
        </authorList>
    </citation>
    <scope>NUCLEOTIDE SEQUENCE [LARGE SCALE GENOMIC DNA]</scope>
    <source>
        <strain evidence="4">AA3-22</strain>
    </source>
</reference>
<dbReference type="OrthoDB" id="3681630at2"/>
<dbReference type="GO" id="GO:0000166">
    <property type="term" value="F:nucleotide binding"/>
    <property type="evidence" value="ECO:0007669"/>
    <property type="project" value="UniProtKB-KW"/>
</dbReference>
<organism evidence="4 5">
    <name type="scientific">Rubrobacter xylanophilus</name>
    <dbReference type="NCBI Taxonomy" id="49319"/>
    <lineage>
        <taxon>Bacteria</taxon>
        <taxon>Bacillati</taxon>
        <taxon>Actinomycetota</taxon>
        <taxon>Rubrobacteria</taxon>
        <taxon>Rubrobacterales</taxon>
        <taxon>Rubrobacteraceae</taxon>
        <taxon>Rubrobacter</taxon>
    </lineage>
</organism>
<dbReference type="GO" id="GO:0051607">
    <property type="term" value="P:defense response to virus"/>
    <property type="evidence" value="ECO:0007669"/>
    <property type="project" value="UniProtKB-KW"/>
</dbReference>
<dbReference type="PROSITE" id="PS50887">
    <property type="entry name" value="GGDEF"/>
    <property type="match status" value="1"/>
</dbReference>
<dbReference type="Gene3D" id="3.30.70.2220">
    <property type="entry name" value="CRISPR-Cas system, Cmr2 subunit, D1 domain, cysteine cluster"/>
    <property type="match status" value="1"/>
</dbReference>
<evidence type="ECO:0000256" key="2">
    <source>
        <dbReference type="ARBA" id="ARBA00023118"/>
    </source>
</evidence>
<evidence type="ECO:0000256" key="1">
    <source>
        <dbReference type="ARBA" id="ARBA00022741"/>
    </source>
</evidence>
<gene>
    <name evidence="4" type="ORF">RxyAA322_26440</name>
</gene>
<evidence type="ECO:0000259" key="3">
    <source>
        <dbReference type="PROSITE" id="PS50887"/>
    </source>
</evidence>
<dbReference type="AlphaFoldDB" id="A0A510HL97"/>
<feature type="domain" description="GGDEF" evidence="3">
    <location>
        <begin position="354"/>
        <end position="497"/>
    </location>
</feature>
<dbReference type="InterPro" id="IPR054767">
    <property type="entry name" value="Cas10-Cmr2_palm2"/>
</dbReference>
<dbReference type="InterPro" id="IPR043128">
    <property type="entry name" value="Rev_trsase/Diguanyl_cyclase"/>
</dbReference>
<keyword evidence="1" id="KW-0547">Nucleotide-binding</keyword>
<protein>
    <submittedName>
        <fullName evidence="4">Type III-B CRISPR-associated protein Cas10/Cmr2</fullName>
    </submittedName>
</protein>
<dbReference type="InterPro" id="IPR038242">
    <property type="entry name" value="Cmr2_N"/>
</dbReference>
<dbReference type="Pfam" id="PF22335">
    <property type="entry name" value="Cas10-Cmr2_palm2"/>
    <property type="match status" value="1"/>
</dbReference>